<dbReference type="Pfam" id="PF13154">
    <property type="entry name" value="DUF3991"/>
    <property type="match status" value="1"/>
</dbReference>
<sequence length="170" mass="19449">MEDVAAHLGLECDRHDKHKWRNGDHIISISGPLFMDWLADAGGRGAIDLVMHVQEVDFKEAVEWLSGRDLSQRPAHVAIYAQTEEREPRVLEVPAANEHRWTEVREYLVEARKLPAVLVDRLHERSFIFADDHQNAVFLRHELQAQTWSRARSLGQACGERGARRIISTG</sequence>
<evidence type="ECO:0000313" key="3">
    <source>
        <dbReference type="Proteomes" id="UP000185557"/>
    </source>
</evidence>
<dbReference type="Proteomes" id="UP000185557">
    <property type="component" value="Unassembled WGS sequence"/>
</dbReference>
<protein>
    <recommendedName>
        <fullName evidence="1">DUF3991 domain-containing protein</fullName>
    </recommendedName>
</protein>
<comment type="caution">
    <text evidence="2">The sequence shown here is derived from an EMBL/GenBank/DDBJ whole genome shotgun (WGS) entry which is preliminary data.</text>
</comment>
<evidence type="ECO:0000259" key="1">
    <source>
        <dbReference type="Pfam" id="PF13154"/>
    </source>
</evidence>
<reference evidence="2 3" key="1">
    <citation type="submission" date="2016-11" db="EMBL/GenBank/DDBJ databases">
        <title>Draft Genome Sequences of Nine Cyanobacterial Strains from Diverse Habitats.</title>
        <authorList>
            <person name="Zhu T."/>
            <person name="Hou S."/>
            <person name="Lu X."/>
            <person name="Hess W.R."/>
        </authorList>
    </citation>
    <scope>NUCLEOTIDE SEQUENCE [LARGE SCALE GENOMIC DNA]</scope>
    <source>
        <strain evidence="2 3">NIES-30</strain>
    </source>
</reference>
<name>A0A1U7IYZ8_9CYAN</name>
<evidence type="ECO:0000313" key="2">
    <source>
        <dbReference type="EMBL" id="OKH44186.1"/>
    </source>
</evidence>
<dbReference type="SUPFAM" id="SSF57783">
    <property type="entry name" value="Zinc beta-ribbon"/>
    <property type="match status" value="1"/>
</dbReference>
<dbReference type="EMBL" id="MRCG01000025">
    <property type="protein sequence ID" value="OKH44186.1"/>
    <property type="molecule type" value="Genomic_DNA"/>
</dbReference>
<dbReference type="AlphaFoldDB" id="A0A1U7IYZ8"/>
<dbReference type="STRING" id="549789.NIES30_23075"/>
<gene>
    <name evidence="2" type="ORF">NIES30_23075</name>
</gene>
<feature type="domain" description="DUF3991" evidence="1">
    <location>
        <begin position="106"/>
        <end position="142"/>
    </location>
</feature>
<accession>A0A1U7IYZ8</accession>
<keyword evidence="3" id="KW-1185">Reference proteome</keyword>
<organism evidence="2 3">
    <name type="scientific">Phormidium tenue NIES-30</name>
    <dbReference type="NCBI Taxonomy" id="549789"/>
    <lineage>
        <taxon>Bacteria</taxon>
        <taxon>Bacillati</taxon>
        <taxon>Cyanobacteriota</taxon>
        <taxon>Cyanophyceae</taxon>
        <taxon>Oscillatoriophycideae</taxon>
        <taxon>Oscillatoriales</taxon>
        <taxon>Oscillatoriaceae</taxon>
        <taxon>Phormidium</taxon>
    </lineage>
</organism>
<proteinExistence type="predicted"/>
<dbReference type="InterPro" id="IPR025054">
    <property type="entry name" value="DUF3991"/>
</dbReference>